<keyword evidence="3" id="KW-1280">Immunoglobulin</keyword>
<reference evidence="6" key="2">
    <citation type="submission" date="2025-08" db="UniProtKB">
        <authorList>
            <consortium name="Ensembl"/>
        </authorList>
    </citation>
    <scope>IDENTIFICATION</scope>
    <source>
        <strain evidence="6">Thoroughbred</strain>
    </source>
</reference>
<proteinExistence type="predicted"/>
<dbReference type="PANTHER" id="PTHR23266">
    <property type="entry name" value="IMMUNOGLOBULIN HEAVY CHAIN"/>
    <property type="match status" value="1"/>
</dbReference>
<organism evidence="6 7">
    <name type="scientific">Equus caballus</name>
    <name type="common">Horse</name>
    <dbReference type="NCBI Taxonomy" id="9796"/>
    <lineage>
        <taxon>Eukaryota</taxon>
        <taxon>Metazoa</taxon>
        <taxon>Chordata</taxon>
        <taxon>Craniata</taxon>
        <taxon>Vertebrata</taxon>
        <taxon>Euteleostomi</taxon>
        <taxon>Mammalia</taxon>
        <taxon>Eutheria</taxon>
        <taxon>Laurasiatheria</taxon>
        <taxon>Perissodactyla</taxon>
        <taxon>Equidae</taxon>
        <taxon>Equus</taxon>
    </lineage>
</organism>
<dbReference type="Ensembl" id="ENSECAT00000051389.2">
    <property type="protein sequence ID" value="ENSECAP00000036623.2"/>
    <property type="gene ID" value="ENSECAG00000030530.2"/>
</dbReference>
<keyword evidence="7" id="KW-1185">Reference proteome</keyword>
<dbReference type="Gene3D" id="2.60.40.10">
    <property type="entry name" value="Immunoglobulins"/>
    <property type="match status" value="1"/>
</dbReference>
<dbReference type="InterPro" id="IPR013106">
    <property type="entry name" value="Ig_V-set"/>
</dbReference>
<dbReference type="InParanoid" id="A0A3Q2HRE4"/>
<dbReference type="SMART" id="SM00406">
    <property type="entry name" value="IGv"/>
    <property type="match status" value="1"/>
</dbReference>
<protein>
    <recommendedName>
        <fullName evidence="5">Immunoglobulin V-set domain-containing protein</fullName>
    </recommendedName>
</protein>
<feature type="region of interest" description="Disordered" evidence="4">
    <location>
        <begin position="77"/>
        <end position="100"/>
    </location>
</feature>
<feature type="compositionally biased region" description="Basic residues" evidence="4">
    <location>
        <begin position="77"/>
        <end position="96"/>
    </location>
</feature>
<keyword evidence="1" id="KW-0391">Immunity</keyword>
<dbReference type="GO" id="GO:0005576">
    <property type="term" value="C:extracellular region"/>
    <property type="evidence" value="ECO:0007669"/>
    <property type="project" value="UniProtKB-ARBA"/>
</dbReference>
<evidence type="ECO:0000256" key="3">
    <source>
        <dbReference type="ARBA" id="ARBA00043265"/>
    </source>
</evidence>
<dbReference type="PaxDb" id="9796-ENSECAP00000036623"/>
<sequence>ARSPRAPPGGAPALRPRTRRRLRPPALQQSRAGSPAAAFAVTWDRGPGTLIQLVPTSSWRLSPSQHAPVCGVWTRRGVGRRRSARSPNRRRRRCRGRGADSAAACARGRLHGPSGPRSPASSASSLVPRCVVECKGQLVPLWDLCDSPAQLLDYFDDCAVSWVYQAPQKALQRLSSINCNGDSIYDPDSIKGQFTISRDNAKNTVYLQMKRLRAGDTAFCYCVSDRVMRSQCELIHKPPGSKRRGAGLQERLRMPGGMQDTSKILLAILRVNLWRK</sequence>
<reference evidence="6 7" key="1">
    <citation type="journal article" date="2009" name="Science">
        <title>Genome sequence, comparative analysis, and population genetics of the domestic horse.</title>
        <authorList>
            <consortium name="Broad Institute Genome Sequencing Platform"/>
            <consortium name="Broad Institute Whole Genome Assembly Team"/>
            <person name="Wade C.M."/>
            <person name="Giulotto E."/>
            <person name="Sigurdsson S."/>
            <person name="Zoli M."/>
            <person name="Gnerre S."/>
            <person name="Imsland F."/>
            <person name="Lear T.L."/>
            <person name="Adelson D.L."/>
            <person name="Bailey E."/>
            <person name="Bellone R.R."/>
            <person name="Bloecker H."/>
            <person name="Distl O."/>
            <person name="Edgar R.C."/>
            <person name="Garber M."/>
            <person name="Leeb T."/>
            <person name="Mauceli E."/>
            <person name="MacLeod J.N."/>
            <person name="Penedo M.C.T."/>
            <person name="Raison J.M."/>
            <person name="Sharpe T."/>
            <person name="Vogel J."/>
            <person name="Andersson L."/>
            <person name="Antczak D.F."/>
            <person name="Biagi T."/>
            <person name="Binns M.M."/>
            <person name="Chowdhary B.P."/>
            <person name="Coleman S.J."/>
            <person name="Della Valle G."/>
            <person name="Fryc S."/>
            <person name="Guerin G."/>
            <person name="Hasegawa T."/>
            <person name="Hill E.W."/>
            <person name="Jurka J."/>
            <person name="Kiialainen A."/>
            <person name="Lindgren G."/>
            <person name="Liu J."/>
            <person name="Magnani E."/>
            <person name="Mickelson J.R."/>
            <person name="Murray J."/>
            <person name="Nergadze S.G."/>
            <person name="Onofrio R."/>
            <person name="Pedroni S."/>
            <person name="Piras M.F."/>
            <person name="Raudsepp T."/>
            <person name="Rocchi M."/>
            <person name="Roeed K.H."/>
            <person name="Ryder O.A."/>
            <person name="Searle S."/>
            <person name="Skow L."/>
            <person name="Swinburne J.E."/>
            <person name="Syvaenen A.C."/>
            <person name="Tozaki T."/>
            <person name="Valberg S.J."/>
            <person name="Vaudin M."/>
            <person name="White J.R."/>
            <person name="Zody M.C."/>
            <person name="Lander E.S."/>
            <person name="Lindblad-Toh K."/>
        </authorList>
    </citation>
    <scope>NUCLEOTIDE SEQUENCE [LARGE SCALE GENOMIC DNA]</scope>
    <source>
        <strain evidence="6 7">Thoroughbred</strain>
    </source>
</reference>
<evidence type="ECO:0000256" key="1">
    <source>
        <dbReference type="ARBA" id="ARBA00022859"/>
    </source>
</evidence>
<dbReference type="AlphaFoldDB" id="A0A3Q2HRE4"/>
<feature type="region of interest" description="Disordered" evidence="4">
    <location>
        <begin position="1"/>
        <end position="35"/>
    </location>
</feature>
<evidence type="ECO:0000256" key="2">
    <source>
        <dbReference type="ARBA" id="ARBA00023130"/>
    </source>
</evidence>
<evidence type="ECO:0000256" key="4">
    <source>
        <dbReference type="SAM" id="MobiDB-lite"/>
    </source>
</evidence>
<evidence type="ECO:0000259" key="5">
    <source>
        <dbReference type="SMART" id="SM00406"/>
    </source>
</evidence>
<feature type="domain" description="Immunoglobulin V-set" evidence="5">
    <location>
        <begin position="129"/>
        <end position="224"/>
    </location>
</feature>
<accession>A0A3Q2HRE4</accession>
<dbReference type="STRING" id="9796.ENSECAP00000036623"/>
<evidence type="ECO:0000313" key="7">
    <source>
        <dbReference type="Proteomes" id="UP000002281"/>
    </source>
</evidence>
<dbReference type="Proteomes" id="UP000002281">
    <property type="component" value="Chromosome 24"/>
</dbReference>
<dbReference type="SUPFAM" id="SSF48726">
    <property type="entry name" value="Immunoglobulin"/>
    <property type="match status" value="1"/>
</dbReference>
<dbReference type="GO" id="GO:0019814">
    <property type="term" value="C:immunoglobulin complex"/>
    <property type="evidence" value="ECO:0007669"/>
    <property type="project" value="UniProtKB-KW"/>
</dbReference>
<feature type="compositionally biased region" description="Pro residues" evidence="4">
    <location>
        <begin position="1"/>
        <end position="10"/>
    </location>
</feature>
<dbReference type="GO" id="GO:0002250">
    <property type="term" value="P:adaptive immune response"/>
    <property type="evidence" value="ECO:0007669"/>
    <property type="project" value="UniProtKB-KW"/>
</dbReference>
<keyword evidence="2" id="KW-1064">Adaptive immunity</keyword>
<name>A0A3Q2HRE4_HORSE</name>
<dbReference type="InterPro" id="IPR013783">
    <property type="entry name" value="Ig-like_fold"/>
</dbReference>
<evidence type="ECO:0000313" key="6">
    <source>
        <dbReference type="Ensembl" id="ENSECAP00000036623.2"/>
    </source>
</evidence>
<dbReference type="InterPro" id="IPR036179">
    <property type="entry name" value="Ig-like_dom_sf"/>
</dbReference>
<reference evidence="6" key="3">
    <citation type="submission" date="2025-09" db="UniProtKB">
        <authorList>
            <consortium name="Ensembl"/>
        </authorList>
    </citation>
    <scope>IDENTIFICATION</scope>
    <source>
        <strain evidence="6">Thoroughbred</strain>
    </source>
</reference>
<dbReference type="InterPro" id="IPR050199">
    <property type="entry name" value="IgHV"/>
</dbReference>